<organism evidence="1 2">
    <name type="scientific">Candidatus Thiomargarita nelsonii</name>
    <dbReference type="NCBI Taxonomy" id="1003181"/>
    <lineage>
        <taxon>Bacteria</taxon>
        <taxon>Pseudomonadati</taxon>
        <taxon>Pseudomonadota</taxon>
        <taxon>Gammaproteobacteria</taxon>
        <taxon>Thiotrichales</taxon>
        <taxon>Thiotrichaceae</taxon>
        <taxon>Thiomargarita</taxon>
    </lineage>
</organism>
<sequence length="122" mass="14189">MSKINLGLLVGCQFVFFGVQSFSFVLSDKAKALYSNTNIGLLVRRQFVFFGVQSFSFVLSDKAKALYSNNVYDSVLEALKFISRLFFWHARDLCYYSCRDAKRIQDEKKILFFEKIGFLNFI</sequence>
<evidence type="ECO:0000313" key="1">
    <source>
        <dbReference type="EMBL" id="TGO03745.1"/>
    </source>
</evidence>
<evidence type="ECO:0000313" key="2">
    <source>
        <dbReference type="Proteomes" id="UP000030428"/>
    </source>
</evidence>
<accession>A0A4E0QXL8</accession>
<reference evidence="1 2" key="1">
    <citation type="journal article" date="2016" name="Front. Microbiol.">
        <title>Single-Cell (Meta-)Genomics of a Dimorphic Candidatus Thiomargarita nelsonii Reveals Genomic Plasticity.</title>
        <authorList>
            <person name="Flood B.E."/>
            <person name="Fliss P."/>
            <person name="Jones D.S."/>
            <person name="Dick G.J."/>
            <person name="Jain S."/>
            <person name="Kaster A.K."/>
            <person name="Winkel M."/>
            <person name="Mussmann M."/>
            <person name="Bailey J."/>
        </authorList>
    </citation>
    <scope>NUCLEOTIDE SEQUENCE [LARGE SCALE GENOMIC DNA]</scope>
    <source>
        <strain evidence="1">Hydrate Ridge</strain>
    </source>
</reference>
<dbReference type="Proteomes" id="UP000030428">
    <property type="component" value="Unassembled WGS sequence"/>
</dbReference>
<comment type="caution">
    <text evidence="1">The sequence shown here is derived from an EMBL/GenBank/DDBJ whole genome shotgun (WGS) entry which is preliminary data.</text>
</comment>
<dbReference type="EMBL" id="JSZA02000002">
    <property type="protein sequence ID" value="TGO03745.1"/>
    <property type="molecule type" value="Genomic_DNA"/>
</dbReference>
<protein>
    <submittedName>
        <fullName evidence="1">Uncharacterized protein</fullName>
    </submittedName>
</protein>
<keyword evidence="2" id="KW-1185">Reference proteome</keyword>
<name>A0A4E0QXL8_9GAMM</name>
<dbReference type="AlphaFoldDB" id="A0A4E0QXL8"/>
<gene>
    <name evidence="1" type="ORF">PN36_00895</name>
</gene>
<proteinExistence type="predicted"/>